<gene>
    <name evidence="2" type="ORF">SAMN05216215_102851</name>
</gene>
<dbReference type="OrthoDB" id="3698519at2"/>
<evidence type="ECO:0008006" key="4">
    <source>
        <dbReference type="Google" id="ProtNLM"/>
    </source>
</evidence>
<evidence type="ECO:0000313" key="3">
    <source>
        <dbReference type="Proteomes" id="UP000199529"/>
    </source>
</evidence>
<dbReference type="AlphaFoldDB" id="A0A1H3KIG2"/>
<organism evidence="2 3">
    <name type="scientific">Saccharopolyspora shandongensis</name>
    <dbReference type="NCBI Taxonomy" id="418495"/>
    <lineage>
        <taxon>Bacteria</taxon>
        <taxon>Bacillati</taxon>
        <taxon>Actinomycetota</taxon>
        <taxon>Actinomycetes</taxon>
        <taxon>Pseudonocardiales</taxon>
        <taxon>Pseudonocardiaceae</taxon>
        <taxon>Saccharopolyspora</taxon>
    </lineage>
</organism>
<evidence type="ECO:0000313" key="2">
    <source>
        <dbReference type="EMBL" id="SDY51780.1"/>
    </source>
</evidence>
<keyword evidence="1" id="KW-0732">Signal</keyword>
<name>A0A1H3KIG2_9PSEU</name>
<feature type="signal peptide" evidence="1">
    <location>
        <begin position="1"/>
        <end position="32"/>
    </location>
</feature>
<dbReference type="EMBL" id="FNOK01000028">
    <property type="protein sequence ID" value="SDY51780.1"/>
    <property type="molecule type" value="Genomic_DNA"/>
</dbReference>
<sequence>MARVGFPSVLTASAMVAASLLAPTVVTPAANAAGKLWGPIYAKSGQTAIGSADGDFANNGGVYATVGANWRDLRDDGMPTFVRVEFFFLVEGKWESAGSSESARTNTHASGPLSRRLRHEATAARAAIHVCVDRNALPDFCSRDAIVSFNY</sequence>
<evidence type="ECO:0000256" key="1">
    <source>
        <dbReference type="SAM" id="SignalP"/>
    </source>
</evidence>
<accession>A0A1H3KIG2</accession>
<dbReference type="RefSeq" id="WP_143061108.1">
    <property type="nucleotide sequence ID" value="NZ_FNOK01000028.1"/>
</dbReference>
<keyword evidence="3" id="KW-1185">Reference proteome</keyword>
<reference evidence="3" key="1">
    <citation type="submission" date="2016-10" db="EMBL/GenBank/DDBJ databases">
        <authorList>
            <person name="Varghese N."/>
            <person name="Submissions S."/>
        </authorList>
    </citation>
    <scope>NUCLEOTIDE SEQUENCE [LARGE SCALE GENOMIC DNA]</scope>
    <source>
        <strain evidence="3">CGMCC 4.3530</strain>
    </source>
</reference>
<proteinExistence type="predicted"/>
<protein>
    <recommendedName>
        <fullName evidence="4">Secreted protein</fullName>
    </recommendedName>
</protein>
<feature type="chain" id="PRO_5039332269" description="Secreted protein" evidence="1">
    <location>
        <begin position="33"/>
        <end position="151"/>
    </location>
</feature>
<dbReference type="Proteomes" id="UP000199529">
    <property type="component" value="Unassembled WGS sequence"/>
</dbReference>